<dbReference type="OrthoDB" id="9790326at2"/>
<evidence type="ECO:0000256" key="1">
    <source>
        <dbReference type="SAM" id="Phobius"/>
    </source>
</evidence>
<dbReference type="eggNOG" id="COG5349">
    <property type="taxonomic scope" value="Bacteria"/>
</dbReference>
<name>A3XIT1_LEEBM</name>
<keyword evidence="1" id="KW-0812">Transmembrane</keyword>
<dbReference type="InterPro" id="IPR009325">
    <property type="entry name" value="DUF983"/>
</dbReference>
<proteinExistence type="predicted"/>
<feature type="transmembrane region" description="Helical" evidence="1">
    <location>
        <begin position="84"/>
        <end position="104"/>
    </location>
</feature>
<organism evidence="2 3">
    <name type="scientific">Leeuwenhoekiella blandensis (strain CECT 7118 / CCUG 51940 / KCTC 22103 / MED217)</name>
    <name type="common">Flavobacterium sp. (strain MED217)</name>
    <dbReference type="NCBI Taxonomy" id="398720"/>
    <lineage>
        <taxon>Bacteria</taxon>
        <taxon>Pseudomonadati</taxon>
        <taxon>Bacteroidota</taxon>
        <taxon>Flavobacteriia</taxon>
        <taxon>Flavobacteriales</taxon>
        <taxon>Flavobacteriaceae</taxon>
        <taxon>Leeuwenhoekiella</taxon>
    </lineage>
</organism>
<dbReference type="STRING" id="398720.MED217_05897"/>
<dbReference type="EMBL" id="AANC01000002">
    <property type="protein sequence ID" value="EAQ50541.1"/>
    <property type="molecule type" value="Genomic_DNA"/>
</dbReference>
<accession>A3XIT1</accession>
<keyword evidence="1" id="KW-1133">Transmembrane helix</keyword>
<evidence type="ECO:0000313" key="3">
    <source>
        <dbReference type="Proteomes" id="UP000001601"/>
    </source>
</evidence>
<dbReference type="RefSeq" id="WP_009779563.1">
    <property type="nucleotide sequence ID" value="NZ_CH672395.1"/>
</dbReference>
<reference evidence="2 3" key="1">
    <citation type="journal article" date="2007" name="Nature">
        <title>Light stimulates growth of proteorhodopsin-containing marine Flavobacteria.</title>
        <authorList>
            <person name="Gomez-Consarnau L."/>
            <person name="Gonzalez J.M."/>
            <person name="Coll-Llado M."/>
            <person name="Gourdon P."/>
            <person name="Pascher T."/>
            <person name="Neutze R."/>
            <person name="Pedros-Alio C."/>
            <person name="Pinhassi J."/>
        </authorList>
    </citation>
    <scope>NUCLEOTIDE SEQUENCE [LARGE SCALE GENOMIC DNA]</scope>
    <source>
        <strain evidence="2 3">MED217</strain>
    </source>
</reference>
<dbReference type="Pfam" id="PF06170">
    <property type="entry name" value="DUF983"/>
    <property type="match status" value="1"/>
</dbReference>
<dbReference type="AlphaFoldDB" id="A3XIT1"/>
<evidence type="ECO:0000313" key="2">
    <source>
        <dbReference type="EMBL" id="EAQ50541.1"/>
    </source>
</evidence>
<dbReference type="Proteomes" id="UP000001601">
    <property type="component" value="Unassembled WGS sequence"/>
</dbReference>
<feature type="transmembrane region" description="Helical" evidence="1">
    <location>
        <begin position="52"/>
        <end position="78"/>
    </location>
</feature>
<evidence type="ECO:0008006" key="4">
    <source>
        <dbReference type="Google" id="ProtNLM"/>
    </source>
</evidence>
<gene>
    <name evidence="2" type="ORF">MED217_05897</name>
</gene>
<keyword evidence="3" id="KW-1185">Reference proteome</keyword>
<comment type="caution">
    <text evidence="2">The sequence shown here is derived from an EMBL/GenBank/DDBJ whole genome shotgun (WGS) entry which is preliminary data.</text>
</comment>
<dbReference type="HOGENOM" id="CLU_133146_0_1_10"/>
<keyword evidence="1" id="KW-0472">Membrane</keyword>
<sequence length="114" mass="13097">MNTIINILKGTCPNCEEGSIFKTKGNIFLLRMPKMNERCKTCNHKFEKETGFFFGAMFVSYAIAVAEMIASLVLFWMVMDLSPLLVFLIIAAIAFVTSTFNFRLSRTIWIYLFN</sequence>
<protein>
    <recommendedName>
        <fullName evidence="4">DUF983 domain-containing protein</fullName>
    </recommendedName>
</protein>